<feature type="chain" id="PRO_5013276591" evidence="1">
    <location>
        <begin position="21"/>
        <end position="52"/>
    </location>
</feature>
<name>A0A1Y0B313_9LAMI</name>
<sequence length="52" mass="5458">MFIILLIASPLASTISGILALSSVIRGKSSRSDTVVARAVNPFLDKVVMKGL</sequence>
<dbReference type="AlphaFoldDB" id="A0A1Y0B313"/>
<proteinExistence type="predicted"/>
<keyword evidence="2" id="KW-0496">Mitochondrion</keyword>
<reference evidence="2" key="1">
    <citation type="submission" date="2017-03" db="EMBL/GenBank/DDBJ databases">
        <title>The mitochondrial genome of the carnivorous plant Utricularia reniformis (Lentibulariaceae): structure, comparative analysis and evolutionary landmarks.</title>
        <authorList>
            <person name="Silva S.R."/>
            <person name="Alvarenga D.O."/>
            <person name="Michael T.P."/>
            <person name="Miranda V.F.O."/>
            <person name="Varani A.M."/>
        </authorList>
    </citation>
    <scope>NUCLEOTIDE SEQUENCE</scope>
</reference>
<geneLocation type="mitochondrion" evidence="2"/>
<keyword evidence="1" id="KW-0732">Signal</keyword>
<evidence type="ECO:0000313" key="2">
    <source>
        <dbReference type="EMBL" id="ART31777.1"/>
    </source>
</evidence>
<accession>A0A1Y0B313</accession>
<dbReference type="EMBL" id="KY774314">
    <property type="protein sequence ID" value="ART31777.1"/>
    <property type="molecule type" value="Genomic_DNA"/>
</dbReference>
<protein>
    <submittedName>
        <fullName evidence="2">Uncharacterized protein</fullName>
    </submittedName>
</protein>
<gene>
    <name evidence="2" type="ORF">AEK19_MT1594</name>
</gene>
<feature type="signal peptide" evidence="1">
    <location>
        <begin position="1"/>
        <end position="20"/>
    </location>
</feature>
<organism evidence="2">
    <name type="scientific">Utricularia reniformis</name>
    <dbReference type="NCBI Taxonomy" id="192314"/>
    <lineage>
        <taxon>Eukaryota</taxon>
        <taxon>Viridiplantae</taxon>
        <taxon>Streptophyta</taxon>
        <taxon>Embryophyta</taxon>
        <taxon>Tracheophyta</taxon>
        <taxon>Spermatophyta</taxon>
        <taxon>Magnoliopsida</taxon>
        <taxon>eudicotyledons</taxon>
        <taxon>Gunneridae</taxon>
        <taxon>Pentapetalae</taxon>
        <taxon>asterids</taxon>
        <taxon>lamiids</taxon>
        <taxon>Lamiales</taxon>
        <taxon>Lentibulariaceae</taxon>
        <taxon>Utricularia</taxon>
    </lineage>
</organism>
<evidence type="ECO:0000256" key="1">
    <source>
        <dbReference type="SAM" id="SignalP"/>
    </source>
</evidence>